<keyword evidence="9 12" id="KW-0501">Molybdenum cofactor biosynthesis</keyword>
<evidence type="ECO:0000256" key="11">
    <source>
        <dbReference type="ARBA" id="ARBA00048697"/>
    </source>
</evidence>
<evidence type="ECO:0000256" key="5">
    <source>
        <dbReference type="ARBA" id="ARBA00022741"/>
    </source>
</evidence>
<protein>
    <recommendedName>
        <fullName evidence="1 12">GTP 3',8-cyclase</fullName>
        <ecNumber evidence="1 12">4.1.99.22</ecNumber>
    </recommendedName>
    <alternativeName>
        <fullName evidence="12">Molybdenum cofactor biosynthesis protein A</fullName>
    </alternativeName>
</protein>
<evidence type="ECO:0000256" key="1">
    <source>
        <dbReference type="ARBA" id="ARBA00012167"/>
    </source>
</evidence>
<keyword evidence="8 12" id="KW-0342">GTP-binding</keyword>
<feature type="binding site" evidence="12">
    <location>
        <position position="196"/>
    </location>
    <ligand>
        <name>S-adenosyl-L-methionine</name>
        <dbReference type="ChEBI" id="CHEBI:59789"/>
    </ligand>
</feature>
<feature type="binding site" evidence="12">
    <location>
        <position position="34"/>
    </location>
    <ligand>
        <name>S-adenosyl-L-methionine</name>
        <dbReference type="ChEBI" id="CHEBI:59789"/>
    </ligand>
</feature>
<dbReference type="InterPro" id="IPR006638">
    <property type="entry name" value="Elp3/MiaA/NifB-like_rSAM"/>
</dbReference>
<feature type="binding site" evidence="12">
    <location>
        <position position="74"/>
    </location>
    <ligand>
        <name>S-adenosyl-L-methionine</name>
        <dbReference type="ChEBI" id="CHEBI:59789"/>
    </ligand>
</feature>
<comment type="function">
    <text evidence="12">Catalyzes the cyclization of GTP to (8S)-3',8-cyclo-7,8-dihydroguanosine 5'-triphosphate.</text>
</comment>
<dbReference type="SMART" id="SM00729">
    <property type="entry name" value="Elp3"/>
    <property type="match status" value="1"/>
</dbReference>
<comment type="cofactor">
    <cofactor evidence="12">
        <name>[4Fe-4S] cluster</name>
        <dbReference type="ChEBI" id="CHEBI:49883"/>
    </cofactor>
    <text evidence="12">Binds 2 [4Fe-4S] clusters. Binds 1 [4Fe-4S] cluster coordinated with 3 cysteines and an exchangeable S-adenosyl-L-methionine and 1 [4Fe-4S] cluster coordinated with 3 cysteines and the GTP-derived substrate.</text>
</comment>
<evidence type="ECO:0000256" key="9">
    <source>
        <dbReference type="ARBA" id="ARBA00023150"/>
    </source>
</evidence>
<dbReference type="GO" id="GO:0051539">
    <property type="term" value="F:4 iron, 4 sulfur cluster binding"/>
    <property type="evidence" value="ECO:0007669"/>
    <property type="project" value="UniProtKB-UniRule"/>
</dbReference>
<dbReference type="PROSITE" id="PS01305">
    <property type="entry name" value="MOAA_NIFB_PQQE"/>
    <property type="match status" value="1"/>
</dbReference>
<dbReference type="EC" id="4.1.99.22" evidence="1 12"/>
<keyword evidence="6 12" id="KW-0408">Iron</keyword>
<feature type="binding site" evidence="12">
    <location>
        <position position="35"/>
    </location>
    <ligand>
        <name>[4Fe-4S] cluster</name>
        <dbReference type="ChEBI" id="CHEBI:49883"/>
        <label>1</label>
        <note>4Fe-4S-S-AdoMet</note>
    </ligand>
</feature>
<feature type="binding site" evidence="12">
    <location>
        <position position="125"/>
    </location>
    <ligand>
        <name>S-adenosyl-L-methionine</name>
        <dbReference type="ChEBI" id="CHEBI:59789"/>
    </ligand>
</feature>
<keyword evidence="7 12" id="KW-0411">Iron-sulfur</keyword>
<feature type="binding site" evidence="12">
    <location>
        <begin position="266"/>
        <end position="268"/>
    </location>
    <ligand>
        <name>GTP</name>
        <dbReference type="ChEBI" id="CHEBI:37565"/>
    </ligand>
</feature>
<keyword evidence="5 12" id="KW-0547">Nucleotide-binding</keyword>
<feature type="binding site" evidence="12">
    <location>
        <position position="32"/>
    </location>
    <ligand>
        <name>[4Fe-4S] cluster</name>
        <dbReference type="ChEBI" id="CHEBI:49883"/>
        <label>1</label>
        <note>4Fe-4S-S-AdoMet</note>
    </ligand>
</feature>
<evidence type="ECO:0000313" key="14">
    <source>
        <dbReference type="EMBL" id="QDU64100.1"/>
    </source>
</evidence>
<dbReference type="Proteomes" id="UP000317093">
    <property type="component" value="Chromosome"/>
</dbReference>
<dbReference type="Pfam" id="PF06463">
    <property type="entry name" value="Mob_synth_C"/>
    <property type="match status" value="1"/>
</dbReference>
<dbReference type="NCBIfam" id="TIGR02666">
    <property type="entry name" value="moaA"/>
    <property type="match status" value="1"/>
</dbReference>
<dbReference type="CDD" id="cd21117">
    <property type="entry name" value="Twitch_MoaA"/>
    <property type="match status" value="1"/>
</dbReference>
<dbReference type="AlphaFoldDB" id="A0A518BAT7"/>
<dbReference type="InterPro" id="IPR010505">
    <property type="entry name" value="MoaA_twitch"/>
</dbReference>
<comment type="similarity">
    <text evidence="12">Belongs to the radical SAM superfamily. MoaA family.</text>
</comment>
<dbReference type="PANTHER" id="PTHR22960:SF0">
    <property type="entry name" value="MOLYBDENUM COFACTOR BIOSYNTHESIS PROTEIN 1"/>
    <property type="match status" value="1"/>
</dbReference>
<feature type="domain" description="Radical SAM core" evidence="13">
    <location>
        <begin position="12"/>
        <end position="225"/>
    </location>
</feature>
<comment type="subunit">
    <text evidence="12">Monomer and homodimer.</text>
</comment>
<reference evidence="14 15" key="1">
    <citation type="submission" date="2019-02" db="EMBL/GenBank/DDBJ databases">
        <title>Deep-cultivation of Planctomycetes and their phenomic and genomic characterization uncovers novel biology.</title>
        <authorList>
            <person name="Wiegand S."/>
            <person name="Jogler M."/>
            <person name="Boedeker C."/>
            <person name="Pinto D."/>
            <person name="Vollmers J."/>
            <person name="Rivas-Marin E."/>
            <person name="Kohn T."/>
            <person name="Peeters S.H."/>
            <person name="Heuer A."/>
            <person name="Rast P."/>
            <person name="Oberbeckmann S."/>
            <person name="Bunk B."/>
            <person name="Jeske O."/>
            <person name="Meyerdierks A."/>
            <person name="Storesund J.E."/>
            <person name="Kallscheuer N."/>
            <person name="Luecker S."/>
            <person name="Lage O.M."/>
            <person name="Pohl T."/>
            <person name="Merkel B.J."/>
            <person name="Hornburger P."/>
            <person name="Mueller R.-W."/>
            <person name="Bruemmer F."/>
            <person name="Labrenz M."/>
            <person name="Spormann A.M."/>
            <person name="Op den Camp H."/>
            <person name="Overmann J."/>
            <person name="Amann R."/>
            <person name="Jetten M.S.M."/>
            <person name="Mascher T."/>
            <person name="Medema M.H."/>
            <person name="Devos D.P."/>
            <person name="Kaster A.-K."/>
            <person name="Ovreas L."/>
            <person name="Rohde M."/>
            <person name="Galperin M.Y."/>
            <person name="Jogler C."/>
        </authorList>
    </citation>
    <scope>NUCLEOTIDE SEQUENCE [LARGE SCALE GENOMIC DNA]</scope>
    <source>
        <strain evidence="14 15">Pan216</strain>
    </source>
</reference>
<feature type="binding site" evidence="12">
    <location>
        <position position="21"/>
    </location>
    <ligand>
        <name>GTP</name>
        <dbReference type="ChEBI" id="CHEBI:37565"/>
    </ligand>
</feature>
<dbReference type="KEGG" id="knv:Pan216_49890"/>
<keyword evidence="15" id="KW-1185">Reference proteome</keyword>
<organism evidence="14 15">
    <name type="scientific">Kolteria novifilia</name>
    <dbReference type="NCBI Taxonomy" id="2527975"/>
    <lineage>
        <taxon>Bacteria</taxon>
        <taxon>Pseudomonadati</taxon>
        <taxon>Planctomycetota</taxon>
        <taxon>Planctomycetia</taxon>
        <taxon>Kolteriales</taxon>
        <taxon>Kolteriaceae</taxon>
        <taxon>Kolteria</taxon>
    </lineage>
</organism>
<feature type="binding site" evidence="12">
    <location>
        <position position="70"/>
    </location>
    <ligand>
        <name>GTP</name>
        <dbReference type="ChEBI" id="CHEBI:37565"/>
    </ligand>
</feature>
<dbReference type="SFLD" id="SFLDS00029">
    <property type="entry name" value="Radical_SAM"/>
    <property type="match status" value="1"/>
</dbReference>
<evidence type="ECO:0000256" key="12">
    <source>
        <dbReference type="HAMAP-Rule" id="MF_01225"/>
    </source>
</evidence>
<evidence type="ECO:0000256" key="4">
    <source>
        <dbReference type="ARBA" id="ARBA00022723"/>
    </source>
</evidence>
<dbReference type="GO" id="GO:1904047">
    <property type="term" value="F:S-adenosyl-L-methionine binding"/>
    <property type="evidence" value="ECO:0007669"/>
    <property type="project" value="UniProtKB-UniRule"/>
</dbReference>
<dbReference type="SFLD" id="SFLDG01386">
    <property type="entry name" value="main_SPASM_domain-containing"/>
    <property type="match status" value="1"/>
</dbReference>
<evidence type="ECO:0000313" key="15">
    <source>
        <dbReference type="Proteomes" id="UP000317093"/>
    </source>
</evidence>
<feature type="binding site" evidence="12">
    <location>
        <position position="101"/>
    </location>
    <ligand>
        <name>GTP</name>
        <dbReference type="ChEBI" id="CHEBI:37565"/>
    </ligand>
</feature>
<keyword evidence="4 12" id="KW-0479">Metal-binding</keyword>
<dbReference type="InterPro" id="IPR013785">
    <property type="entry name" value="Aldolase_TIM"/>
</dbReference>
<proteinExistence type="inferred from homology"/>
<name>A0A518BAT7_9BACT</name>
<evidence type="ECO:0000256" key="3">
    <source>
        <dbReference type="ARBA" id="ARBA00022691"/>
    </source>
</evidence>
<dbReference type="Pfam" id="PF04055">
    <property type="entry name" value="Radical_SAM"/>
    <property type="match status" value="1"/>
</dbReference>
<dbReference type="Gene3D" id="3.20.20.70">
    <property type="entry name" value="Aldolase class I"/>
    <property type="match status" value="1"/>
</dbReference>
<dbReference type="InterPro" id="IPR000385">
    <property type="entry name" value="MoaA_NifB_PqqE_Fe-S-bd_CS"/>
</dbReference>
<dbReference type="SFLD" id="SFLDG01067">
    <property type="entry name" value="SPASM/twitch_domain_containing"/>
    <property type="match status" value="1"/>
</dbReference>
<dbReference type="GO" id="GO:0061799">
    <property type="term" value="F:cyclic pyranopterin monophosphate synthase activity"/>
    <property type="evidence" value="ECO:0007669"/>
    <property type="project" value="TreeGrafter"/>
</dbReference>
<dbReference type="OrthoDB" id="9763993at2"/>
<dbReference type="GO" id="GO:0061798">
    <property type="term" value="F:GTP 3',8'-cyclase activity"/>
    <property type="evidence" value="ECO:0007669"/>
    <property type="project" value="UniProtKB-UniRule"/>
</dbReference>
<dbReference type="HAMAP" id="MF_01225_B">
    <property type="entry name" value="MoaA_B"/>
    <property type="match status" value="1"/>
</dbReference>
<evidence type="ECO:0000256" key="6">
    <source>
        <dbReference type="ARBA" id="ARBA00023004"/>
    </source>
</evidence>
<feature type="binding site" evidence="12">
    <location>
        <position position="28"/>
    </location>
    <ligand>
        <name>[4Fe-4S] cluster</name>
        <dbReference type="ChEBI" id="CHEBI:49883"/>
        <label>1</label>
        <note>4Fe-4S-S-AdoMet</note>
    </ligand>
</feature>
<dbReference type="PROSITE" id="PS51918">
    <property type="entry name" value="RADICAL_SAM"/>
    <property type="match status" value="1"/>
</dbReference>
<evidence type="ECO:0000256" key="8">
    <source>
        <dbReference type="ARBA" id="ARBA00023134"/>
    </source>
</evidence>
<keyword evidence="3 12" id="KW-0949">S-adenosyl-L-methionine</keyword>
<comment type="pathway">
    <text evidence="12">Cofactor biosynthesis; molybdopterin biosynthesis.</text>
</comment>
<feature type="binding site" evidence="12">
    <location>
        <position position="261"/>
    </location>
    <ligand>
        <name>[4Fe-4S] cluster</name>
        <dbReference type="ChEBI" id="CHEBI:49883"/>
        <label>2</label>
        <note>4Fe-4S-substrate</note>
    </ligand>
</feature>
<dbReference type="CDD" id="cd01335">
    <property type="entry name" value="Radical_SAM"/>
    <property type="match status" value="1"/>
</dbReference>
<evidence type="ECO:0000256" key="2">
    <source>
        <dbReference type="ARBA" id="ARBA00022485"/>
    </source>
</evidence>
<feature type="binding site" evidence="12">
    <location>
        <position position="264"/>
    </location>
    <ligand>
        <name>[4Fe-4S] cluster</name>
        <dbReference type="ChEBI" id="CHEBI:49883"/>
        <label>2</label>
        <note>4Fe-4S-substrate</note>
    </ligand>
</feature>
<dbReference type="EMBL" id="CP036279">
    <property type="protein sequence ID" value="QDU64100.1"/>
    <property type="molecule type" value="Genomic_DNA"/>
</dbReference>
<keyword evidence="2 12" id="KW-0004">4Fe-4S</keyword>
<evidence type="ECO:0000256" key="7">
    <source>
        <dbReference type="ARBA" id="ARBA00023014"/>
    </source>
</evidence>
<keyword evidence="10 12" id="KW-0456">Lyase</keyword>
<dbReference type="UniPathway" id="UPA00344"/>
<comment type="catalytic activity">
    <reaction evidence="11 12">
        <text>GTP + AH2 + S-adenosyl-L-methionine = (8S)-3',8-cyclo-7,8-dihydroguanosine 5'-triphosphate + 5'-deoxyadenosine + L-methionine + A + H(+)</text>
        <dbReference type="Rhea" id="RHEA:49576"/>
        <dbReference type="ChEBI" id="CHEBI:13193"/>
        <dbReference type="ChEBI" id="CHEBI:15378"/>
        <dbReference type="ChEBI" id="CHEBI:17319"/>
        <dbReference type="ChEBI" id="CHEBI:17499"/>
        <dbReference type="ChEBI" id="CHEBI:37565"/>
        <dbReference type="ChEBI" id="CHEBI:57844"/>
        <dbReference type="ChEBI" id="CHEBI:59789"/>
        <dbReference type="ChEBI" id="CHEBI:131766"/>
        <dbReference type="EC" id="4.1.99.22"/>
    </reaction>
</comment>
<dbReference type="SUPFAM" id="SSF102114">
    <property type="entry name" value="Radical SAM enzymes"/>
    <property type="match status" value="1"/>
</dbReference>
<dbReference type="PANTHER" id="PTHR22960">
    <property type="entry name" value="MOLYBDOPTERIN COFACTOR SYNTHESIS PROTEIN A"/>
    <property type="match status" value="1"/>
</dbReference>
<dbReference type="InterPro" id="IPR013483">
    <property type="entry name" value="MoaA"/>
</dbReference>
<dbReference type="InterPro" id="IPR058240">
    <property type="entry name" value="rSAM_sf"/>
</dbReference>
<dbReference type="RefSeq" id="WP_145262060.1">
    <property type="nucleotide sequence ID" value="NZ_CP036279.1"/>
</dbReference>
<dbReference type="GO" id="GO:0005525">
    <property type="term" value="F:GTP binding"/>
    <property type="evidence" value="ECO:0007669"/>
    <property type="project" value="UniProtKB-UniRule"/>
</dbReference>
<dbReference type="InterPro" id="IPR007197">
    <property type="entry name" value="rSAM"/>
</dbReference>
<evidence type="ECO:0000259" key="13">
    <source>
        <dbReference type="PROSITE" id="PS51918"/>
    </source>
</evidence>
<feature type="binding site" evidence="12">
    <location>
        <position position="162"/>
    </location>
    <ligand>
        <name>GTP</name>
        <dbReference type="ChEBI" id="CHEBI:37565"/>
    </ligand>
</feature>
<accession>A0A518BAT7</accession>
<dbReference type="SFLD" id="SFLDG01383">
    <property type="entry name" value="cyclic_pyranopterin_phosphate"/>
    <property type="match status" value="1"/>
</dbReference>
<feature type="binding site" evidence="12">
    <location>
        <position position="278"/>
    </location>
    <ligand>
        <name>[4Fe-4S] cluster</name>
        <dbReference type="ChEBI" id="CHEBI:49883"/>
        <label>2</label>
        <note>4Fe-4S-substrate</note>
    </ligand>
</feature>
<gene>
    <name evidence="12 14" type="primary">moaA</name>
    <name evidence="14" type="ORF">Pan216_49890</name>
</gene>
<dbReference type="InterPro" id="IPR050105">
    <property type="entry name" value="MoCo_biosynth_MoaA/MoaC"/>
</dbReference>
<evidence type="ECO:0000256" key="10">
    <source>
        <dbReference type="ARBA" id="ARBA00023239"/>
    </source>
</evidence>
<dbReference type="NCBIfam" id="NF001199">
    <property type="entry name" value="PRK00164.2-1"/>
    <property type="match status" value="1"/>
</dbReference>
<dbReference type="GO" id="GO:0006777">
    <property type="term" value="P:Mo-molybdopterin cofactor biosynthetic process"/>
    <property type="evidence" value="ECO:0007669"/>
    <property type="project" value="UniProtKB-UniRule"/>
</dbReference>
<dbReference type="GO" id="GO:0046872">
    <property type="term" value="F:metal ion binding"/>
    <property type="evidence" value="ECO:0007669"/>
    <property type="project" value="UniProtKB-KW"/>
</dbReference>
<sequence>MSERRALPLIDSFGRRHNNLRISVTDRCNFRCTYCMPEDVTFLPQQHLMSFEEIARFAHIAAGRGVDKIRLTGGEPLLRRELHKLVAMLTSIPGIKEVGLTTNGLLLGEHASSLVEAGLRRLNVSLDTLDRDQFRRIARRDGLEKVLDGIERARVVGFGPIKVNAVAMKGSNEDQVVPLARYCRERGLELRFIEYMPLEAEETWQRGQVLTAAQLRDMLAEAGMPTQPIPRSDPSAPATDFEYTDGKGRLGIIASVSEPFCQSCNRIRLTAEGKLRNCLFALEEVDIKTPMRQGASDAEIASLIEGNVVDKWEGHQINSAGYVRPPRTMHTIGG</sequence>
<dbReference type="InterPro" id="IPR040064">
    <property type="entry name" value="MoaA-like"/>
</dbReference>